<feature type="signal peptide" evidence="1">
    <location>
        <begin position="1"/>
        <end position="34"/>
    </location>
</feature>
<dbReference type="InterPro" id="IPR029058">
    <property type="entry name" value="AB_hydrolase_fold"/>
</dbReference>
<reference evidence="3 4" key="1">
    <citation type="journal article" date="2021" name="BMC Genomics">
        <title>Datura genome reveals duplications of psychoactive alkaloid biosynthetic genes and high mutation rate following tissue culture.</title>
        <authorList>
            <person name="Rajewski A."/>
            <person name="Carter-House D."/>
            <person name="Stajich J."/>
            <person name="Litt A."/>
        </authorList>
    </citation>
    <scope>NUCLEOTIDE SEQUENCE [LARGE SCALE GENOMIC DNA]</scope>
    <source>
        <strain evidence="3">AR-01</strain>
    </source>
</reference>
<comment type="caution">
    <text evidence="3">The sequence shown here is derived from an EMBL/GenBank/DDBJ whole genome shotgun (WGS) entry which is preliminary data.</text>
</comment>
<name>A0ABS8RMK3_DATST</name>
<dbReference type="EMBL" id="JACEIK010000050">
    <property type="protein sequence ID" value="MCD7448039.1"/>
    <property type="molecule type" value="Genomic_DNA"/>
</dbReference>
<evidence type="ECO:0000259" key="2">
    <source>
        <dbReference type="Pfam" id="PF12697"/>
    </source>
</evidence>
<dbReference type="InterPro" id="IPR045889">
    <property type="entry name" value="MES/HNL"/>
</dbReference>
<evidence type="ECO:0000313" key="3">
    <source>
        <dbReference type="EMBL" id="MCD7448039.1"/>
    </source>
</evidence>
<feature type="chain" id="PRO_5046623381" description="AB hydrolase-1 domain-containing protein" evidence="1">
    <location>
        <begin position="35"/>
        <end position="298"/>
    </location>
</feature>
<dbReference type="Pfam" id="PF12697">
    <property type="entry name" value="Abhydrolase_6"/>
    <property type="match status" value="1"/>
</dbReference>
<dbReference type="Gene3D" id="3.40.50.1820">
    <property type="entry name" value="alpha/beta hydrolase"/>
    <property type="match status" value="1"/>
</dbReference>
<proteinExistence type="predicted"/>
<dbReference type="InterPro" id="IPR000073">
    <property type="entry name" value="AB_hydrolase_1"/>
</dbReference>
<accession>A0ABS8RMK3</accession>
<keyword evidence="4" id="KW-1185">Reference proteome</keyword>
<evidence type="ECO:0000256" key="1">
    <source>
        <dbReference type="SAM" id="SignalP"/>
    </source>
</evidence>
<keyword evidence="1" id="KW-0732">Signal</keyword>
<dbReference type="SUPFAM" id="SSF53474">
    <property type="entry name" value="alpha/beta-Hydrolases"/>
    <property type="match status" value="1"/>
</dbReference>
<protein>
    <recommendedName>
        <fullName evidence="2">AB hydrolase-1 domain-containing protein</fullName>
    </recommendedName>
</protein>
<dbReference type="PANTHER" id="PTHR10992">
    <property type="entry name" value="METHYLESTERASE FAMILY MEMBER"/>
    <property type="match status" value="1"/>
</dbReference>
<gene>
    <name evidence="3" type="ORF">HAX54_037353</name>
</gene>
<organism evidence="3 4">
    <name type="scientific">Datura stramonium</name>
    <name type="common">Jimsonweed</name>
    <name type="synonym">Common thornapple</name>
    <dbReference type="NCBI Taxonomy" id="4076"/>
    <lineage>
        <taxon>Eukaryota</taxon>
        <taxon>Viridiplantae</taxon>
        <taxon>Streptophyta</taxon>
        <taxon>Embryophyta</taxon>
        <taxon>Tracheophyta</taxon>
        <taxon>Spermatophyta</taxon>
        <taxon>Magnoliopsida</taxon>
        <taxon>eudicotyledons</taxon>
        <taxon>Gunneridae</taxon>
        <taxon>Pentapetalae</taxon>
        <taxon>asterids</taxon>
        <taxon>lamiids</taxon>
        <taxon>Solanales</taxon>
        <taxon>Solanaceae</taxon>
        <taxon>Solanoideae</taxon>
        <taxon>Datureae</taxon>
        <taxon>Datura</taxon>
    </lineage>
</organism>
<evidence type="ECO:0000313" key="4">
    <source>
        <dbReference type="Proteomes" id="UP000823775"/>
    </source>
</evidence>
<feature type="domain" description="AB hydrolase-1" evidence="2">
    <location>
        <begin position="48"/>
        <end position="290"/>
    </location>
</feature>
<dbReference type="PANTHER" id="PTHR10992:SF1002">
    <property type="entry name" value="SALICYLIC ACID-BINDING PROTEIN 2-LIKE"/>
    <property type="match status" value="1"/>
</dbReference>
<sequence length="298" mass="33588">MSIYACQKEKRTMEKMKFLILCFVLLSIVQVGYAKGSDKQSPKLRHRFVLVHGSCHGAWSWYKLMALIRSSGHDVTAIDLAASGINPQQTLDVPSISQYFKPLMNFMASLSPKEKVVLVGHSLGGLAISRAMETFPKKISAAAFITAAMPGPTLNISTLMKELSIQQNPQLDNRYTYDNGLNNPPTTFNFGQRYLAAYVYHKSPVEDLTLATTLVRPLYLYTDEDMSKELILSQKNYGSVSRVFIISNEDKVVPRDLQEWMIERNPPDEVEVIEGSDHMVMMSKPVELFVHLLHIANK</sequence>
<dbReference type="Proteomes" id="UP000823775">
    <property type="component" value="Unassembled WGS sequence"/>
</dbReference>